<proteinExistence type="inferred from homology"/>
<accession>A0A8J2WC19</accession>
<evidence type="ECO:0000313" key="8">
    <source>
        <dbReference type="Proteomes" id="UP000789390"/>
    </source>
</evidence>
<reference evidence="7" key="1">
    <citation type="submission" date="2021-11" db="EMBL/GenBank/DDBJ databases">
        <authorList>
            <person name="Schell T."/>
        </authorList>
    </citation>
    <scope>NUCLEOTIDE SEQUENCE</scope>
    <source>
        <strain evidence="7">M5</strain>
    </source>
</reference>
<evidence type="ECO:0000256" key="2">
    <source>
        <dbReference type="ARBA" id="ARBA00022737"/>
    </source>
</evidence>
<dbReference type="AlphaFoldDB" id="A0A8J2WC19"/>
<dbReference type="Proteomes" id="UP000789390">
    <property type="component" value="Unassembled WGS sequence"/>
</dbReference>
<gene>
    <name evidence="7" type="ORF">DGAL_LOCUS15945</name>
</gene>
<dbReference type="FunFam" id="1.10.220.10:FF:000002">
    <property type="entry name" value="Annexin"/>
    <property type="match status" value="1"/>
</dbReference>
<evidence type="ECO:0000256" key="3">
    <source>
        <dbReference type="ARBA" id="ARBA00022837"/>
    </source>
</evidence>
<evidence type="ECO:0000313" key="7">
    <source>
        <dbReference type="EMBL" id="CAH0112233.1"/>
    </source>
</evidence>
<evidence type="ECO:0000256" key="5">
    <source>
        <dbReference type="ARBA" id="ARBA00023302"/>
    </source>
</evidence>
<dbReference type="GO" id="GO:0012506">
    <property type="term" value="C:vesicle membrane"/>
    <property type="evidence" value="ECO:0007669"/>
    <property type="project" value="TreeGrafter"/>
</dbReference>
<dbReference type="FunFam" id="1.10.220.10:FF:000003">
    <property type="entry name" value="Annexin"/>
    <property type="match status" value="1"/>
</dbReference>
<keyword evidence="2 6" id="KW-0677">Repeat</keyword>
<dbReference type="PROSITE" id="PS51897">
    <property type="entry name" value="ANNEXIN_2"/>
    <property type="match status" value="4"/>
</dbReference>
<dbReference type="GO" id="GO:0005634">
    <property type="term" value="C:nucleus"/>
    <property type="evidence" value="ECO:0007669"/>
    <property type="project" value="TreeGrafter"/>
</dbReference>
<evidence type="ECO:0000256" key="4">
    <source>
        <dbReference type="ARBA" id="ARBA00023216"/>
    </source>
</evidence>
<dbReference type="PRINTS" id="PR00196">
    <property type="entry name" value="ANNEXIN"/>
</dbReference>
<comment type="domain">
    <text evidence="6">A pair of annexin repeats may form one binding site for calcium and phospholipid.</text>
</comment>
<dbReference type="InterPro" id="IPR018502">
    <property type="entry name" value="Annexin_repeat"/>
</dbReference>
<dbReference type="EMBL" id="CAKKLH010000324">
    <property type="protein sequence ID" value="CAH0112233.1"/>
    <property type="molecule type" value="Genomic_DNA"/>
</dbReference>
<dbReference type="GO" id="GO:0001786">
    <property type="term" value="F:phosphatidylserine binding"/>
    <property type="evidence" value="ECO:0007669"/>
    <property type="project" value="TreeGrafter"/>
</dbReference>
<organism evidence="7 8">
    <name type="scientific">Daphnia galeata</name>
    <dbReference type="NCBI Taxonomy" id="27404"/>
    <lineage>
        <taxon>Eukaryota</taxon>
        <taxon>Metazoa</taxon>
        <taxon>Ecdysozoa</taxon>
        <taxon>Arthropoda</taxon>
        <taxon>Crustacea</taxon>
        <taxon>Branchiopoda</taxon>
        <taxon>Diplostraca</taxon>
        <taxon>Cladocera</taxon>
        <taxon>Anomopoda</taxon>
        <taxon>Daphniidae</taxon>
        <taxon>Daphnia</taxon>
    </lineage>
</organism>
<dbReference type="Gene3D" id="1.10.220.10">
    <property type="entry name" value="Annexin"/>
    <property type="match status" value="4"/>
</dbReference>
<dbReference type="FunFam" id="1.10.220.10:FF:000001">
    <property type="entry name" value="Annexin"/>
    <property type="match status" value="1"/>
</dbReference>
<dbReference type="GO" id="GO:0005509">
    <property type="term" value="F:calcium ion binding"/>
    <property type="evidence" value="ECO:0007669"/>
    <property type="project" value="InterPro"/>
</dbReference>
<dbReference type="SUPFAM" id="SSF47874">
    <property type="entry name" value="Annexin"/>
    <property type="match status" value="1"/>
</dbReference>
<dbReference type="InterPro" id="IPR018252">
    <property type="entry name" value="Annexin_repeat_CS"/>
</dbReference>
<keyword evidence="3 6" id="KW-0106">Calcium</keyword>
<keyword evidence="4 6" id="KW-0041">Annexin</keyword>
<keyword evidence="5 6" id="KW-0111">Calcium/phospholipid-binding</keyword>
<sequence length="354" mass="39949">MATSYNFKQTAANTTPIWQHQNHPLPPQILQQQNIPTVISVGLFDARADADALHKAMKGLGTDEKALISILCHRTNAQRVLITQAYKSGYGKNLQSKLKSELSRNFERVMVSLCLSTSDFLAREMYEAMEGLGTNDDTLIEILCSSTNEEMREINFSYLRAYGHRMEKDIIGDTSGTFKMICVSLAQGQRDENLPVVDEHKVKLDVLNLHEAGEARLGTDESVFNAILCTRSWTHLRQIMIQYQLMYGHSLEKAVTREFSANAEKILLGILACAQNRHAYFAQRLRDSVKGVGTDDRCLIRNIVRHCDVDLGNIKQEYEKKFCRSLQADVADDTSGDYKCALLALMGCRNYLQL</sequence>
<dbReference type="GO" id="GO:0005544">
    <property type="term" value="F:calcium-dependent phospholipid binding"/>
    <property type="evidence" value="ECO:0007669"/>
    <property type="project" value="UniProtKB-KW"/>
</dbReference>
<evidence type="ECO:0000256" key="1">
    <source>
        <dbReference type="ARBA" id="ARBA00007831"/>
    </source>
</evidence>
<name>A0A8J2WC19_9CRUS</name>
<dbReference type="SMART" id="SM00335">
    <property type="entry name" value="ANX"/>
    <property type="match status" value="4"/>
</dbReference>
<dbReference type="GO" id="GO:0005737">
    <property type="term" value="C:cytoplasm"/>
    <property type="evidence" value="ECO:0007669"/>
    <property type="project" value="TreeGrafter"/>
</dbReference>
<dbReference type="Pfam" id="PF00191">
    <property type="entry name" value="Annexin"/>
    <property type="match status" value="4"/>
</dbReference>
<dbReference type="OrthoDB" id="37886at2759"/>
<evidence type="ECO:0000256" key="6">
    <source>
        <dbReference type="RuleBase" id="RU003540"/>
    </source>
</evidence>
<dbReference type="PANTHER" id="PTHR10502">
    <property type="entry name" value="ANNEXIN"/>
    <property type="match status" value="1"/>
</dbReference>
<dbReference type="PANTHER" id="PTHR10502:SF102">
    <property type="entry name" value="ANNEXIN B11"/>
    <property type="match status" value="1"/>
</dbReference>
<keyword evidence="8" id="KW-1185">Reference proteome</keyword>
<dbReference type="PROSITE" id="PS00223">
    <property type="entry name" value="ANNEXIN_1"/>
    <property type="match status" value="1"/>
</dbReference>
<comment type="similarity">
    <text evidence="1 6">Belongs to the annexin family.</text>
</comment>
<dbReference type="FunFam" id="1.10.220.10:FF:000004">
    <property type="entry name" value="Annexin"/>
    <property type="match status" value="1"/>
</dbReference>
<dbReference type="GO" id="GO:0005886">
    <property type="term" value="C:plasma membrane"/>
    <property type="evidence" value="ECO:0007669"/>
    <property type="project" value="TreeGrafter"/>
</dbReference>
<comment type="caution">
    <text evidence="7">The sequence shown here is derived from an EMBL/GenBank/DDBJ whole genome shotgun (WGS) entry which is preliminary data.</text>
</comment>
<dbReference type="InterPro" id="IPR001464">
    <property type="entry name" value="Annexin"/>
</dbReference>
<dbReference type="InterPro" id="IPR037104">
    <property type="entry name" value="Annexin_sf"/>
</dbReference>
<protein>
    <recommendedName>
        <fullName evidence="6">Annexin</fullName>
    </recommendedName>
</protein>